<gene>
    <name evidence="2" type="ORF">BDU57DRAFT_566226</name>
</gene>
<evidence type="ECO:0000313" key="3">
    <source>
        <dbReference type="Proteomes" id="UP000800096"/>
    </source>
</evidence>
<dbReference type="Proteomes" id="UP000800096">
    <property type="component" value="Unassembled WGS sequence"/>
</dbReference>
<dbReference type="OrthoDB" id="10667727at2759"/>
<reference evidence="2" key="1">
    <citation type="journal article" date="2020" name="Stud. Mycol.">
        <title>101 Dothideomycetes genomes: a test case for predicting lifestyles and emergence of pathogens.</title>
        <authorList>
            <person name="Haridas S."/>
            <person name="Albert R."/>
            <person name="Binder M."/>
            <person name="Bloem J."/>
            <person name="Labutti K."/>
            <person name="Salamov A."/>
            <person name="Andreopoulos B."/>
            <person name="Baker S."/>
            <person name="Barry K."/>
            <person name="Bills G."/>
            <person name="Bluhm B."/>
            <person name="Cannon C."/>
            <person name="Castanera R."/>
            <person name="Culley D."/>
            <person name="Daum C."/>
            <person name="Ezra D."/>
            <person name="Gonzalez J."/>
            <person name="Henrissat B."/>
            <person name="Kuo A."/>
            <person name="Liang C."/>
            <person name="Lipzen A."/>
            <person name="Lutzoni F."/>
            <person name="Magnuson J."/>
            <person name="Mondo S."/>
            <person name="Nolan M."/>
            <person name="Ohm R."/>
            <person name="Pangilinan J."/>
            <person name="Park H.-J."/>
            <person name="Ramirez L."/>
            <person name="Alfaro M."/>
            <person name="Sun H."/>
            <person name="Tritt A."/>
            <person name="Yoshinaga Y."/>
            <person name="Zwiers L.-H."/>
            <person name="Turgeon B."/>
            <person name="Goodwin S."/>
            <person name="Spatafora J."/>
            <person name="Crous P."/>
            <person name="Grigoriev I."/>
        </authorList>
    </citation>
    <scope>NUCLEOTIDE SEQUENCE</scope>
    <source>
        <strain evidence="2">HMLAC05119</strain>
    </source>
</reference>
<proteinExistence type="predicted"/>
<keyword evidence="3" id="KW-1185">Reference proteome</keyword>
<protein>
    <submittedName>
        <fullName evidence="2">Uncharacterized protein</fullName>
    </submittedName>
</protein>
<evidence type="ECO:0000313" key="2">
    <source>
        <dbReference type="EMBL" id="KAF1911466.1"/>
    </source>
</evidence>
<sequence>MAPAERLGHYLPTWKLTRKQRDDYNVKHVELIMRQPDRPWKMRPRKLKESGIRDLWHEQDQDIIRVGGRLAADYTSVPRQDGQNQRLITEREAKVKESGEKSRANKAALALLEKERDSKHSRTASIEALEDDSAESESEDSGQENDGDMGGKEGD</sequence>
<accession>A0A6A5Q9Q9</accession>
<dbReference type="AlphaFoldDB" id="A0A6A5Q9Q9"/>
<dbReference type="EMBL" id="ML979144">
    <property type="protein sequence ID" value="KAF1911466.1"/>
    <property type="molecule type" value="Genomic_DNA"/>
</dbReference>
<name>A0A6A5Q9Q9_AMPQU</name>
<evidence type="ECO:0000256" key="1">
    <source>
        <dbReference type="SAM" id="MobiDB-lite"/>
    </source>
</evidence>
<organism evidence="2 3">
    <name type="scientific">Ampelomyces quisqualis</name>
    <name type="common">Powdery mildew agent</name>
    <dbReference type="NCBI Taxonomy" id="50730"/>
    <lineage>
        <taxon>Eukaryota</taxon>
        <taxon>Fungi</taxon>
        <taxon>Dikarya</taxon>
        <taxon>Ascomycota</taxon>
        <taxon>Pezizomycotina</taxon>
        <taxon>Dothideomycetes</taxon>
        <taxon>Pleosporomycetidae</taxon>
        <taxon>Pleosporales</taxon>
        <taxon>Pleosporineae</taxon>
        <taxon>Phaeosphaeriaceae</taxon>
        <taxon>Ampelomyces</taxon>
    </lineage>
</organism>
<feature type="compositionally biased region" description="Acidic residues" evidence="1">
    <location>
        <begin position="128"/>
        <end position="147"/>
    </location>
</feature>
<feature type="region of interest" description="Disordered" evidence="1">
    <location>
        <begin position="111"/>
        <end position="155"/>
    </location>
</feature>